<dbReference type="InterPro" id="IPR000843">
    <property type="entry name" value="HTH_LacI"/>
</dbReference>
<protein>
    <submittedName>
        <fullName evidence="5">LacI family DNA-binding transcriptional regulator</fullName>
    </submittedName>
</protein>
<dbReference type="RefSeq" id="WP_168009479.1">
    <property type="nucleotide sequence ID" value="NZ_JAATHJ010000043.1"/>
</dbReference>
<proteinExistence type="predicted"/>
<evidence type="ECO:0000256" key="3">
    <source>
        <dbReference type="ARBA" id="ARBA00023163"/>
    </source>
</evidence>
<evidence type="ECO:0000256" key="1">
    <source>
        <dbReference type="ARBA" id="ARBA00023015"/>
    </source>
</evidence>
<dbReference type="Pfam" id="PF13377">
    <property type="entry name" value="Peripla_BP_3"/>
    <property type="match status" value="1"/>
</dbReference>
<dbReference type="PROSITE" id="PS00356">
    <property type="entry name" value="HTH_LACI_1"/>
    <property type="match status" value="1"/>
</dbReference>
<dbReference type="InterPro" id="IPR028082">
    <property type="entry name" value="Peripla_BP_I"/>
</dbReference>
<evidence type="ECO:0000313" key="5">
    <source>
        <dbReference type="EMBL" id="NJP39244.1"/>
    </source>
</evidence>
<dbReference type="SUPFAM" id="SSF47413">
    <property type="entry name" value="lambda repressor-like DNA-binding domains"/>
    <property type="match status" value="1"/>
</dbReference>
<keyword evidence="3" id="KW-0804">Transcription</keyword>
<dbReference type="InterPro" id="IPR046335">
    <property type="entry name" value="LacI/GalR-like_sensor"/>
</dbReference>
<dbReference type="Proteomes" id="UP000752012">
    <property type="component" value="Unassembled WGS sequence"/>
</dbReference>
<dbReference type="GO" id="GO:0000976">
    <property type="term" value="F:transcription cis-regulatory region binding"/>
    <property type="evidence" value="ECO:0007669"/>
    <property type="project" value="TreeGrafter"/>
</dbReference>
<keyword evidence="2 5" id="KW-0238">DNA-binding</keyword>
<sequence>MATIKEVAKEAHVSIATVSRILNNDQSIVVLDETRQRVLEVAKKLDYKPLRQRSRKQYVKKTIRTWKIGILTWNNTEDDKEDPYFKEIIDGIEEQAYELDMRIVQTIRLRRRTGEEKLHELDGIIVIGKSVADDIASLYPGKNIVFVDQNPDKSRFDSVTSDLAQASENVLNHLLTLGHRRIGFIGGREFTQRTNGTEKQAVDERLAHYIRYMKDRQLYEEDLVYLGNDEIGDWNSYAGYQLMREALRQETLPEAFFIASDPMALGAIRALHEKGLKVPRDTAIVSVDDIEYASYVTPPLTTTKLHSTQMGRTAAHLLRNRIEGRDVPLQVIVPTEMVIRDSCGWRKKHSEGEEIS</sequence>
<evidence type="ECO:0000259" key="4">
    <source>
        <dbReference type="PROSITE" id="PS50932"/>
    </source>
</evidence>
<accession>A0A969PXH6</accession>
<comment type="caution">
    <text evidence="5">The sequence shown here is derived from an EMBL/GenBank/DDBJ whole genome shotgun (WGS) entry which is preliminary data.</text>
</comment>
<keyword evidence="1" id="KW-0805">Transcription regulation</keyword>
<dbReference type="PANTHER" id="PTHR30146:SF149">
    <property type="entry name" value="HTH-TYPE TRANSCRIPTIONAL REGULATOR EBGR"/>
    <property type="match status" value="1"/>
</dbReference>
<dbReference type="Gene3D" id="3.40.50.2300">
    <property type="match status" value="2"/>
</dbReference>
<dbReference type="SUPFAM" id="SSF53822">
    <property type="entry name" value="Periplasmic binding protein-like I"/>
    <property type="match status" value="1"/>
</dbReference>
<dbReference type="SMART" id="SM00354">
    <property type="entry name" value="HTH_LACI"/>
    <property type="match status" value="1"/>
</dbReference>
<organism evidence="5 6">
    <name type="scientific">Alkalicoccus luteus</name>
    <dbReference type="NCBI Taxonomy" id="1237094"/>
    <lineage>
        <taxon>Bacteria</taxon>
        <taxon>Bacillati</taxon>
        <taxon>Bacillota</taxon>
        <taxon>Bacilli</taxon>
        <taxon>Bacillales</taxon>
        <taxon>Bacillaceae</taxon>
        <taxon>Alkalicoccus</taxon>
    </lineage>
</organism>
<dbReference type="PROSITE" id="PS50932">
    <property type="entry name" value="HTH_LACI_2"/>
    <property type="match status" value="1"/>
</dbReference>
<dbReference type="PANTHER" id="PTHR30146">
    <property type="entry name" value="LACI-RELATED TRANSCRIPTIONAL REPRESSOR"/>
    <property type="match status" value="1"/>
</dbReference>
<dbReference type="EMBL" id="JAATHJ010000043">
    <property type="protein sequence ID" value="NJP39244.1"/>
    <property type="molecule type" value="Genomic_DNA"/>
</dbReference>
<name>A0A969PXH6_9BACI</name>
<dbReference type="Gene3D" id="1.10.260.40">
    <property type="entry name" value="lambda repressor-like DNA-binding domains"/>
    <property type="match status" value="1"/>
</dbReference>
<gene>
    <name evidence="5" type="ORF">HCN83_16865</name>
</gene>
<dbReference type="InterPro" id="IPR010982">
    <property type="entry name" value="Lambda_DNA-bd_dom_sf"/>
</dbReference>
<dbReference type="CDD" id="cd01544">
    <property type="entry name" value="PBP1_GalR"/>
    <property type="match status" value="1"/>
</dbReference>
<dbReference type="CDD" id="cd01392">
    <property type="entry name" value="HTH_LacI"/>
    <property type="match status" value="1"/>
</dbReference>
<evidence type="ECO:0000256" key="2">
    <source>
        <dbReference type="ARBA" id="ARBA00023125"/>
    </source>
</evidence>
<feature type="domain" description="HTH lacI-type" evidence="4">
    <location>
        <begin position="2"/>
        <end position="56"/>
    </location>
</feature>
<dbReference type="GO" id="GO:0003700">
    <property type="term" value="F:DNA-binding transcription factor activity"/>
    <property type="evidence" value="ECO:0007669"/>
    <property type="project" value="TreeGrafter"/>
</dbReference>
<dbReference type="Pfam" id="PF00356">
    <property type="entry name" value="LacI"/>
    <property type="match status" value="1"/>
</dbReference>
<dbReference type="PRINTS" id="PR00036">
    <property type="entry name" value="HTHLACI"/>
</dbReference>
<evidence type="ECO:0000313" key="6">
    <source>
        <dbReference type="Proteomes" id="UP000752012"/>
    </source>
</evidence>
<reference evidence="5 6" key="1">
    <citation type="submission" date="2020-03" db="EMBL/GenBank/DDBJ databases">
        <title>Assessment of the enzymatic potential of alkaline-tolerant lipase obtained from Bacillus luteus H11 (technogenic soil) for the bioremediation of saline soils contaminated with petroleum substances.</title>
        <authorList>
            <person name="Kalwasinska A."/>
        </authorList>
    </citation>
    <scope>NUCLEOTIDE SEQUENCE [LARGE SCALE GENOMIC DNA]</scope>
    <source>
        <strain evidence="5 6">H11</strain>
    </source>
</reference>
<dbReference type="AlphaFoldDB" id="A0A969PXH6"/>
<keyword evidence="6" id="KW-1185">Reference proteome</keyword>